<evidence type="ECO:0000313" key="2">
    <source>
        <dbReference type="EMBL" id="CAH2034826.1"/>
    </source>
</evidence>
<name>A0ABN8HPF2_9NEOP</name>
<gene>
    <name evidence="2" type="ORF">IPOD504_LOCUS306</name>
</gene>
<proteinExistence type="predicted"/>
<accession>A0ABN8HPF2</accession>
<evidence type="ECO:0000313" key="3">
    <source>
        <dbReference type="Proteomes" id="UP000837857"/>
    </source>
</evidence>
<reference evidence="2" key="1">
    <citation type="submission" date="2022-03" db="EMBL/GenBank/DDBJ databases">
        <authorList>
            <person name="Martin H S."/>
        </authorList>
    </citation>
    <scope>NUCLEOTIDE SEQUENCE</scope>
</reference>
<dbReference type="Proteomes" id="UP000837857">
    <property type="component" value="Chromosome 1"/>
</dbReference>
<feature type="non-terminal residue" evidence="2">
    <location>
        <position position="71"/>
    </location>
</feature>
<sequence length="71" mass="7945">MFGVGKVIELYEIKHIFTEQNSGGPSSVAPRRDIVLGGQNCRESKRYRPEGFRPSGESVVPDARSSRFPYT</sequence>
<feature type="region of interest" description="Disordered" evidence="1">
    <location>
        <begin position="45"/>
        <end position="71"/>
    </location>
</feature>
<dbReference type="EMBL" id="OW152813">
    <property type="protein sequence ID" value="CAH2034826.1"/>
    <property type="molecule type" value="Genomic_DNA"/>
</dbReference>
<protein>
    <submittedName>
        <fullName evidence="2">Uncharacterized protein</fullName>
    </submittedName>
</protein>
<keyword evidence="3" id="KW-1185">Reference proteome</keyword>
<evidence type="ECO:0000256" key="1">
    <source>
        <dbReference type="SAM" id="MobiDB-lite"/>
    </source>
</evidence>
<organism evidence="2 3">
    <name type="scientific">Iphiclides podalirius</name>
    <name type="common">scarce swallowtail</name>
    <dbReference type="NCBI Taxonomy" id="110791"/>
    <lineage>
        <taxon>Eukaryota</taxon>
        <taxon>Metazoa</taxon>
        <taxon>Ecdysozoa</taxon>
        <taxon>Arthropoda</taxon>
        <taxon>Hexapoda</taxon>
        <taxon>Insecta</taxon>
        <taxon>Pterygota</taxon>
        <taxon>Neoptera</taxon>
        <taxon>Endopterygota</taxon>
        <taxon>Lepidoptera</taxon>
        <taxon>Glossata</taxon>
        <taxon>Ditrysia</taxon>
        <taxon>Papilionoidea</taxon>
        <taxon>Papilionidae</taxon>
        <taxon>Papilioninae</taxon>
        <taxon>Iphiclides</taxon>
    </lineage>
</organism>